<dbReference type="AlphaFoldDB" id="A0A157QB37"/>
<sequence>MNIMNKYGIVIKPCTEKTLPADIKLVGKEDSRVVISAAKRILVTHEKVIKALANR</sequence>
<dbReference type="Proteomes" id="UP000077037">
    <property type="component" value="Unassembled WGS sequence"/>
</dbReference>
<gene>
    <name evidence="1" type="ORF">SAMEA1982600_03470</name>
</gene>
<proteinExistence type="predicted"/>
<evidence type="ECO:0000313" key="1">
    <source>
        <dbReference type="EMBL" id="SAI42790.1"/>
    </source>
</evidence>
<reference evidence="1 2" key="1">
    <citation type="submission" date="2016-03" db="EMBL/GenBank/DDBJ databases">
        <authorList>
            <consortium name="Pathogen Informatics"/>
        </authorList>
    </citation>
    <scope>NUCLEOTIDE SEQUENCE [LARGE SCALE GENOMIC DNA]</scope>
    <source>
        <strain evidence="1 2">NCTC13364</strain>
    </source>
</reference>
<evidence type="ECO:0000313" key="2">
    <source>
        <dbReference type="Proteomes" id="UP000077037"/>
    </source>
</evidence>
<dbReference type="EMBL" id="FKBS01000017">
    <property type="protein sequence ID" value="SAI42790.1"/>
    <property type="molecule type" value="Genomic_DNA"/>
</dbReference>
<organism evidence="1 2">
    <name type="scientific">Bordetella ansorpii</name>
    <dbReference type="NCBI Taxonomy" id="288768"/>
    <lineage>
        <taxon>Bacteria</taxon>
        <taxon>Pseudomonadati</taxon>
        <taxon>Pseudomonadota</taxon>
        <taxon>Betaproteobacteria</taxon>
        <taxon>Burkholderiales</taxon>
        <taxon>Alcaligenaceae</taxon>
        <taxon>Bordetella</taxon>
    </lineage>
</organism>
<name>A0A157QB37_9BORD</name>
<protein>
    <submittedName>
        <fullName evidence="1">Uncharacterized protein</fullName>
    </submittedName>
</protein>
<accession>A0A157QB37</accession>